<evidence type="ECO:0000313" key="1">
    <source>
        <dbReference type="EMBL" id="OGH70326.1"/>
    </source>
</evidence>
<dbReference type="Proteomes" id="UP000177457">
    <property type="component" value="Unassembled WGS sequence"/>
</dbReference>
<gene>
    <name evidence="1" type="ORF">A3C90_01075</name>
</gene>
<evidence type="ECO:0000313" key="2">
    <source>
        <dbReference type="Proteomes" id="UP000177457"/>
    </source>
</evidence>
<organism evidence="1 2">
    <name type="scientific">Candidatus Magasanikbacteria bacterium RIFCSPHIGHO2_02_FULL_51_14</name>
    <dbReference type="NCBI Taxonomy" id="1798683"/>
    <lineage>
        <taxon>Bacteria</taxon>
        <taxon>Candidatus Magasanikiibacteriota</taxon>
    </lineage>
</organism>
<dbReference type="InterPro" id="IPR024524">
    <property type="entry name" value="DUF3800"/>
</dbReference>
<protein>
    <recommendedName>
        <fullName evidence="3">DUF3800 domain-containing protein</fullName>
    </recommendedName>
</protein>
<sequence length="206" mass="24663">MNIYLDESYNLQKNRGMMFISINGFAVLDDKALRKRWRAVRKPFTKLRRRIHATDSRFRELREKSIKMLGRCDVNILSMFQLIQDIPHNYFDDKNIRFDLVCAALLKKLFTGLSLDEYRQARIVVDARKHKGGQFAEKKFRHDIEKFLSDEFPLTRCTFKLIPSYTDTLLELADLISNTFYREYRHDSEHVFQKLGFRFIQIKNPL</sequence>
<accession>A0A1F6MFA6</accession>
<dbReference type="EMBL" id="MFQE01000051">
    <property type="protein sequence ID" value="OGH70326.1"/>
    <property type="molecule type" value="Genomic_DNA"/>
</dbReference>
<proteinExistence type="predicted"/>
<dbReference type="AlphaFoldDB" id="A0A1F6MFA6"/>
<name>A0A1F6MFA6_9BACT</name>
<reference evidence="1 2" key="1">
    <citation type="journal article" date="2016" name="Nat. Commun.">
        <title>Thousands of microbial genomes shed light on interconnected biogeochemical processes in an aquifer system.</title>
        <authorList>
            <person name="Anantharaman K."/>
            <person name="Brown C.T."/>
            <person name="Hug L.A."/>
            <person name="Sharon I."/>
            <person name="Castelle C.J."/>
            <person name="Probst A.J."/>
            <person name="Thomas B.C."/>
            <person name="Singh A."/>
            <person name="Wilkins M.J."/>
            <person name="Karaoz U."/>
            <person name="Brodie E.L."/>
            <person name="Williams K.H."/>
            <person name="Hubbard S.S."/>
            <person name="Banfield J.F."/>
        </authorList>
    </citation>
    <scope>NUCLEOTIDE SEQUENCE [LARGE SCALE GENOMIC DNA]</scope>
</reference>
<evidence type="ECO:0008006" key="3">
    <source>
        <dbReference type="Google" id="ProtNLM"/>
    </source>
</evidence>
<comment type="caution">
    <text evidence="1">The sequence shown here is derived from an EMBL/GenBank/DDBJ whole genome shotgun (WGS) entry which is preliminary data.</text>
</comment>
<dbReference type="STRING" id="1798683.A3C90_01075"/>
<dbReference type="Pfam" id="PF12686">
    <property type="entry name" value="DUF3800"/>
    <property type="match status" value="1"/>
</dbReference>